<comment type="caution">
    <text evidence="2">The sequence shown here is derived from an EMBL/GenBank/DDBJ whole genome shotgun (WGS) entry which is preliminary data.</text>
</comment>
<protein>
    <submittedName>
        <fullName evidence="2">Uncharacterized protein</fullName>
    </submittedName>
</protein>
<feature type="region of interest" description="Disordered" evidence="1">
    <location>
        <begin position="99"/>
        <end position="182"/>
    </location>
</feature>
<evidence type="ECO:0000313" key="2">
    <source>
        <dbReference type="EMBL" id="GHM59115.1"/>
    </source>
</evidence>
<evidence type="ECO:0000256" key="1">
    <source>
        <dbReference type="SAM" id="MobiDB-lite"/>
    </source>
</evidence>
<feature type="compositionally biased region" description="Polar residues" evidence="1">
    <location>
        <begin position="125"/>
        <end position="148"/>
    </location>
</feature>
<dbReference type="Proteomes" id="UP000637906">
    <property type="component" value="Unassembled WGS sequence"/>
</dbReference>
<name>A0A8J3HU57_9RICK</name>
<proteinExistence type="predicted"/>
<dbReference type="EMBL" id="BNGU01000003">
    <property type="protein sequence ID" value="GHM59115.1"/>
    <property type="molecule type" value="Genomic_DNA"/>
</dbReference>
<accession>A0A8J3HU57</accession>
<dbReference type="AlphaFoldDB" id="A0A8J3HU57"/>
<feature type="region of interest" description="Disordered" evidence="1">
    <location>
        <begin position="47"/>
        <end position="67"/>
    </location>
</feature>
<organism evidence="2 3">
    <name type="scientific">Candidatus Mesenet longicola</name>
    <dbReference type="NCBI Taxonomy" id="1892558"/>
    <lineage>
        <taxon>Bacteria</taxon>
        <taxon>Pseudomonadati</taxon>
        <taxon>Pseudomonadota</taxon>
        <taxon>Alphaproteobacteria</taxon>
        <taxon>Rickettsiales</taxon>
        <taxon>Anaplasmataceae</taxon>
        <taxon>Candidatus Mesenet</taxon>
    </lineage>
</organism>
<gene>
    <name evidence="2" type="ORF">sL5_01080</name>
</gene>
<reference evidence="2 3" key="1">
    <citation type="journal article" date="2021" name="Microb. Ecol.">
        <title>Candidatus Mesenet longicola: Novel Endosymbionts of Brontispa longissima that Induce Cytoplasmic Incompatibility.</title>
        <authorList>
            <person name="Takano S."/>
            <person name="Gotoh Y."/>
            <person name="Hayashi T."/>
        </authorList>
    </citation>
    <scope>NUCLEOTIDE SEQUENCE [LARGE SCALE GENOMIC DNA]</scope>
    <source>
        <strain evidence="2">L5</strain>
    </source>
</reference>
<sequence length="182" mass="20557">MKEVKKNFRTFSNRIIKQEKDESATIDFSNLEGLSDNQLNEAIATAERQGSTETIYNNPNESDLDKTTKRIVERAKVESSPDNSDSEWQEIKKTCDENTEAINSLKKNKITDTTKPTPAARRSPQKQANSNSTDFSRQEATLLQNQGEVAQARRNRNSNHSSEEIPTVADRIKSLKKEGLNI</sequence>
<feature type="compositionally biased region" description="Polar residues" evidence="1">
    <location>
        <begin position="48"/>
        <end position="61"/>
    </location>
</feature>
<feature type="compositionally biased region" description="Basic and acidic residues" evidence="1">
    <location>
        <begin position="170"/>
        <end position="182"/>
    </location>
</feature>
<keyword evidence="3" id="KW-1185">Reference proteome</keyword>
<evidence type="ECO:0000313" key="3">
    <source>
        <dbReference type="Proteomes" id="UP000637906"/>
    </source>
</evidence>